<gene>
    <name evidence="1" type="ORF">QFC21_000609</name>
</gene>
<comment type="caution">
    <text evidence="1">The sequence shown here is derived from an EMBL/GenBank/DDBJ whole genome shotgun (WGS) entry which is preliminary data.</text>
</comment>
<evidence type="ECO:0000313" key="2">
    <source>
        <dbReference type="Proteomes" id="UP001227268"/>
    </source>
</evidence>
<name>A0ACC2WD53_9TREE</name>
<accession>A0ACC2WD53</accession>
<organism evidence="1 2">
    <name type="scientific">Naganishia friedmannii</name>
    <dbReference type="NCBI Taxonomy" id="89922"/>
    <lineage>
        <taxon>Eukaryota</taxon>
        <taxon>Fungi</taxon>
        <taxon>Dikarya</taxon>
        <taxon>Basidiomycota</taxon>
        <taxon>Agaricomycotina</taxon>
        <taxon>Tremellomycetes</taxon>
        <taxon>Filobasidiales</taxon>
        <taxon>Filobasidiaceae</taxon>
        <taxon>Naganishia</taxon>
    </lineage>
</organism>
<evidence type="ECO:0000313" key="1">
    <source>
        <dbReference type="EMBL" id="KAJ9109280.1"/>
    </source>
</evidence>
<reference evidence="1" key="1">
    <citation type="submission" date="2023-04" db="EMBL/GenBank/DDBJ databases">
        <title>Draft Genome sequencing of Naganishia species isolated from polar environments using Oxford Nanopore Technology.</title>
        <authorList>
            <person name="Leo P."/>
            <person name="Venkateswaran K."/>
        </authorList>
    </citation>
    <scope>NUCLEOTIDE SEQUENCE</scope>
    <source>
        <strain evidence="1">MNA-CCFEE 5423</strain>
    </source>
</reference>
<dbReference type="EMBL" id="JASBWT010000001">
    <property type="protein sequence ID" value="KAJ9109280.1"/>
    <property type="molecule type" value="Genomic_DNA"/>
</dbReference>
<protein>
    <submittedName>
        <fullName evidence="1">Uncharacterized protein</fullName>
    </submittedName>
</protein>
<keyword evidence="2" id="KW-1185">Reference proteome</keyword>
<proteinExistence type="predicted"/>
<dbReference type="Proteomes" id="UP001227268">
    <property type="component" value="Unassembled WGS sequence"/>
</dbReference>
<sequence length="988" mass="109628">MMGVDAQNSTSEKDTSAFQSNGLLFTDVPTENEPAGAPSLPSKPLTAIQELESFASNELLDGSMEDTESFRTLGMNMPLEERPKLSARNDSLNAPHVEENQAAQAIQKKTQQAERTETEIGTNPSTPEVASSISMIPEVLAREELDIQANGLLSAFEDVPADIHMSTITTSSTTQIAVTEPQTRIMEKDTAGQESSLDQLLEEIDSVSHTTSEKGKGKAGAHVLSIATSTTRLARSAMRLPRSETTLQGEQTPESASIYSHLNLVSLTEEAGTLRPLEAVDRNGRKVVFRRKARKVVNGRAPRPESATGTGKGMKLLETSYHDLLKEIEEEESASAAQALQKQYEDEDRALKETLAKGKSKAKMHDPNTEKKESKKQVMWVDKYRPTKFTDLLGEERSHRDVLGWLKEWDKCVYKRVNPIQSKKRTRETEELGAGGYVLLMSGPPGLGKTTLAHVVAKQAGYDVFEINASDDRNAGTVSQRIKNALDAGSGLRSKGKPTCVIIDEIDGSAGGDMDVPARKNSRKPPHVLKRPIICICNDLYAPALRPLRPFARIVRFKKAQPSLIVNRLRQICEKERVKADTRGLTRLAEMTNSDVRSCLNTLQFMKSRSLEITEKTLRQSSIGMKDSGASLNVVWHNLFVPVSTKGKRKENGVGKDSYVNRLAFEVQSCGDQDKVVQGCFEHYPNLKPLDHSLANVSRAHEWLHFYDRMHQRILSSQEFELMAYTSYAIVPWYSHFASPANVERPVDFPKTDYEVGPSRLQKRVNAYLGVAQAYIKTSTNKDVGTALLKSIPANLRALYNSTSALTELVPLLMRIISPNLKPVNANLVRADDKVLLAHLVDLMLALSLSFYRDKTEDGQPMFRLDPPIDVFIHYDGKRAADIAQSRFAVRQLVTQAMESETIRRKGGSAAEEAGKKDVHSMFKKQASSDSTSLADKPPVDFFGRLVAKKAKLNDVEDIVTQEFRVLYKYNEGSSSALRKTLKMSSMM</sequence>